<dbReference type="InterPro" id="IPR009045">
    <property type="entry name" value="Zn_M74/Hedgehog-like"/>
</dbReference>
<dbReference type="PANTHER" id="PTHR34385">
    <property type="entry name" value="D-ALANYL-D-ALANINE CARBOXYPEPTIDASE"/>
    <property type="match status" value="1"/>
</dbReference>
<evidence type="ECO:0000313" key="3">
    <source>
        <dbReference type="EMBL" id="SAY38684.1"/>
    </source>
</evidence>
<dbReference type="GO" id="GO:0006508">
    <property type="term" value="P:proteolysis"/>
    <property type="evidence" value="ECO:0007669"/>
    <property type="project" value="InterPro"/>
</dbReference>
<keyword evidence="1" id="KW-0472">Membrane</keyword>
<evidence type="ECO:0000259" key="2">
    <source>
        <dbReference type="Pfam" id="PF02557"/>
    </source>
</evidence>
<keyword evidence="3" id="KW-0121">Carboxypeptidase</keyword>
<feature type="transmembrane region" description="Helical" evidence="1">
    <location>
        <begin position="61"/>
        <end position="80"/>
    </location>
</feature>
<dbReference type="EC" id="3.4.16.4" evidence="3"/>
<organism evidence="3 4">
    <name type="scientific">Candidatus Synechococcus spongiarum</name>
    <dbReference type="NCBI Taxonomy" id="431041"/>
    <lineage>
        <taxon>Bacteria</taxon>
        <taxon>Bacillati</taxon>
        <taxon>Cyanobacteriota</taxon>
        <taxon>Cyanophyceae</taxon>
        <taxon>Synechococcales</taxon>
        <taxon>Synechococcaceae</taxon>
        <taxon>Synechococcus</taxon>
    </lineage>
</organism>
<dbReference type="CDD" id="cd14852">
    <property type="entry name" value="LD-carboxypeptidase"/>
    <property type="match status" value="1"/>
</dbReference>
<dbReference type="InterPro" id="IPR058193">
    <property type="entry name" value="VanY/YodJ_core_dom"/>
</dbReference>
<keyword evidence="3" id="KW-0378">Hydrolase</keyword>
<dbReference type="Pfam" id="PF02557">
    <property type="entry name" value="VanY"/>
    <property type="match status" value="1"/>
</dbReference>
<name>A0A164YWE9_9SYNE</name>
<dbReference type="AlphaFoldDB" id="A0A164YWE9"/>
<sequence length="275" mass="30911">MTPCHGQAVAERLQEERSWGNNPGIRRWAQDVAKATTTPLDEIPVARRLTPSIRQQQQPGLLTLLILLASAMVVGMVIFLRSTQHMPTTGLDPLTELMPPPEADGRLLGHFSYPIAHETDLVEVVPGHRLHGDAAAAFLAMQRDAAEDGVQLRLLSAFRDQETQHNLFFSVMVERGQRPVERAKVSAPPSYSEHHTGYALDLGDARRPELDLEAAFDQSAAFTWLQQHAARYHFRLSFPANNRQGLAYEPWHWRWEGSSHALELFEQAHRLNAAI</sequence>
<dbReference type="RefSeq" id="WP_081340147.1">
    <property type="nucleotide sequence ID" value="NZ_FITM01000070.1"/>
</dbReference>
<keyword evidence="4" id="KW-1185">Reference proteome</keyword>
<protein>
    <submittedName>
        <fullName evidence="3">D-alanyl-D-alanine carboxypeptidase</fullName>
        <ecNumber evidence="3">3.4.16.4</ecNumber>
    </submittedName>
</protein>
<dbReference type="InterPro" id="IPR052179">
    <property type="entry name" value="DD-CPase-like"/>
</dbReference>
<evidence type="ECO:0000313" key="4">
    <source>
        <dbReference type="Proteomes" id="UP000182631"/>
    </source>
</evidence>
<evidence type="ECO:0000256" key="1">
    <source>
        <dbReference type="SAM" id="Phobius"/>
    </source>
</evidence>
<dbReference type="GO" id="GO:0009002">
    <property type="term" value="F:serine-type D-Ala-D-Ala carboxypeptidase activity"/>
    <property type="evidence" value="ECO:0007669"/>
    <property type="project" value="UniProtKB-EC"/>
</dbReference>
<accession>A0A164YWE9</accession>
<gene>
    <name evidence="3" type="ORF">FLM9_598</name>
</gene>
<dbReference type="EMBL" id="FITM01000070">
    <property type="protein sequence ID" value="SAY38684.1"/>
    <property type="molecule type" value="Genomic_DNA"/>
</dbReference>
<keyword evidence="3" id="KW-0645">Protease</keyword>
<reference evidence="4" key="1">
    <citation type="submission" date="2016-02" db="EMBL/GenBank/DDBJ databases">
        <authorList>
            <person name="liu f."/>
        </authorList>
    </citation>
    <scope>NUCLEOTIDE SEQUENCE [LARGE SCALE GENOMIC DNA]</scope>
</reference>
<dbReference type="Proteomes" id="UP000182631">
    <property type="component" value="Unassembled WGS sequence"/>
</dbReference>
<dbReference type="OrthoDB" id="9792074at2"/>
<proteinExistence type="predicted"/>
<dbReference type="Gene3D" id="3.30.1380.10">
    <property type="match status" value="1"/>
</dbReference>
<dbReference type="PANTHER" id="PTHR34385:SF1">
    <property type="entry name" value="PEPTIDOGLYCAN L-ALANYL-D-GLUTAMATE ENDOPEPTIDASE CWLK"/>
    <property type="match status" value="1"/>
</dbReference>
<keyword evidence="1" id="KW-0812">Transmembrane</keyword>
<keyword evidence="1" id="KW-1133">Transmembrane helix</keyword>
<feature type="domain" description="D-alanyl-D-alanine carboxypeptidase-like core" evidence="2">
    <location>
        <begin position="128"/>
        <end position="257"/>
    </location>
</feature>
<dbReference type="InterPro" id="IPR003709">
    <property type="entry name" value="VanY-like_core_dom"/>
</dbReference>
<dbReference type="SUPFAM" id="SSF55166">
    <property type="entry name" value="Hedgehog/DD-peptidase"/>
    <property type="match status" value="1"/>
</dbReference>